<organism evidence="1 2">
    <name type="scientific">Microbacterium aerolatum</name>
    <dbReference type="NCBI Taxonomy" id="153731"/>
    <lineage>
        <taxon>Bacteria</taxon>
        <taxon>Bacillati</taxon>
        <taxon>Actinomycetota</taxon>
        <taxon>Actinomycetes</taxon>
        <taxon>Micrococcales</taxon>
        <taxon>Microbacteriaceae</taxon>
        <taxon>Microbacterium</taxon>
    </lineage>
</organism>
<dbReference type="InterPro" id="IPR052159">
    <property type="entry name" value="Competence_DNA_uptake"/>
</dbReference>
<reference evidence="1 2" key="1">
    <citation type="submission" date="2019-07" db="EMBL/GenBank/DDBJ databases">
        <title>Whole genome shotgun sequence of Microbacterium aerolatum NBRC 103071.</title>
        <authorList>
            <person name="Hosoyama A."/>
            <person name="Uohara A."/>
            <person name="Ohji S."/>
            <person name="Ichikawa N."/>
        </authorList>
    </citation>
    <scope>NUCLEOTIDE SEQUENCE [LARGE SCALE GENOMIC DNA]</scope>
    <source>
        <strain evidence="1 2">NBRC 103071</strain>
    </source>
</reference>
<dbReference type="EMBL" id="BJUW01000016">
    <property type="protein sequence ID" value="GEK87644.1"/>
    <property type="molecule type" value="Genomic_DNA"/>
</dbReference>
<sequence>MLWPRKNSAAFPAGNDASIVLEIAGGGVPRSLFLGDLSAVPQRMLASQLHGTYAVVKVAHHGSADQDPTLYAQVRPSVAIFSAGADNDYGHPRAETIATTEAAGALTLRTDLQGRILIGLEDEALTVWTERQDDVPDEAVGTAGVDDPE</sequence>
<accession>A0A511AHJ2</accession>
<dbReference type="Proteomes" id="UP000321225">
    <property type="component" value="Unassembled WGS sequence"/>
</dbReference>
<name>A0A511AHJ2_9MICO</name>
<evidence type="ECO:0000313" key="1">
    <source>
        <dbReference type="EMBL" id="GEK87644.1"/>
    </source>
</evidence>
<evidence type="ECO:0008006" key="3">
    <source>
        <dbReference type="Google" id="ProtNLM"/>
    </source>
</evidence>
<comment type="caution">
    <text evidence="1">The sequence shown here is derived from an EMBL/GenBank/DDBJ whole genome shotgun (WGS) entry which is preliminary data.</text>
</comment>
<dbReference type="Gene3D" id="3.60.15.10">
    <property type="entry name" value="Ribonuclease Z/Hydroxyacylglutathione hydrolase-like"/>
    <property type="match status" value="1"/>
</dbReference>
<dbReference type="AlphaFoldDB" id="A0A511AHJ2"/>
<dbReference type="InterPro" id="IPR036866">
    <property type="entry name" value="RibonucZ/Hydroxyglut_hydro"/>
</dbReference>
<gene>
    <name evidence="1" type="ORF">MAE01_28200</name>
</gene>
<evidence type="ECO:0000313" key="2">
    <source>
        <dbReference type="Proteomes" id="UP000321225"/>
    </source>
</evidence>
<dbReference type="SUPFAM" id="SSF56281">
    <property type="entry name" value="Metallo-hydrolase/oxidoreductase"/>
    <property type="match status" value="1"/>
</dbReference>
<dbReference type="PANTHER" id="PTHR30619:SF1">
    <property type="entry name" value="RECOMBINATION PROTEIN 2"/>
    <property type="match status" value="1"/>
</dbReference>
<keyword evidence="2" id="KW-1185">Reference proteome</keyword>
<dbReference type="PANTHER" id="PTHR30619">
    <property type="entry name" value="DNA INTERNALIZATION/COMPETENCE PROTEIN COMEC/REC2"/>
    <property type="match status" value="1"/>
</dbReference>
<protein>
    <recommendedName>
        <fullName evidence="3">Metallo-beta-lactamase domain-containing protein</fullName>
    </recommendedName>
</protein>
<proteinExistence type="predicted"/>